<organism evidence="6 7">
    <name type="scientific">Aeribacillus pallidus</name>
    <dbReference type="NCBI Taxonomy" id="33936"/>
    <lineage>
        <taxon>Bacteria</taxon>
        <taxon>Bacillati</taxon>
        <taxon>Bacillota</taxon>
        <taxon>Bacilli</taxon>
        <taxon>Bacillales</taxon>
        <taxon>Bacillaceae</taxon>
        <taxon>Aeribacillus</taxon>
    </lineage>
</organism>
<dbReference type="EMBL" id="LWBR01000033">
    <property type="protein sequence ID" value="KZN95964.1"/>
    <property type="molecule type" value="Genomic_DNA"/>
</dbReference>
<keyword evidence="5" id="KW-0560">Oxidoreductase</keyword>
<dbReference type="InterPro" id="IPR006091">
    <property type="entry name" value="Acyl-CoA_Oxase/DH_mid-dom"/>
</dbReference>
<dbReference type="GO" id="GO:0050660">
    <property type="term" value="F:flavin adenine dinucleotide binding"/>
    <property type="evidence" value="ECO:0007669"/>
    <property type="project" value="InterPro"/>
</dbReference>
<dbReference type="InterPro" id="IPR009075">
    <property type="entry name" value="AcylCo_DH/oxidase_C"/>
</dbReference>
<dbReference type="Pfam" id="PF02771">
    <property type="entry name" value="Acyl-CoA_dh_N"/>
    <property type="match status" value="1"/>
</dbReference>
<evidence type="ECO:0000313" key="6">
    <source>
        <dbReference type="EMBL" id="KZN95964.1"/>
    </source>
</evidence>
<dbReference type="RefSeq" id="WP_063388388.1">
    <property type="nucleotide sequence ID" value="NZ_LWBR01000033.1"/>
</dbReference>
<dbReference type="InterPro" id="IPR013786">
    <property type="entry name" value="AcylCoA_DH/ox_N"/>
</dbReference>
<dbReference type="GO" id="GO:0003995">
    <property type="term" value="F:acyl-CoA dehydrogenase activity"/>
    <property type="evidence" value="ECO:0007669"/>
    <property type="project" value="TreeGrafter"/>
</dbReference>
<dbReference type="SUPFAM" id="SSF47203">
    <property type="entry name" value="Acyl-CoA dehydrogenase C-terminal domain-like"/>
    <property type="match status" value="1"/>
</dbReference>
<dbReference type="PIRSF" id="PIRSF016578">
    <property type="entry name" value="HsaA"/>
    <property type="match status" value="1"/>
</dbReference>
<evidence type="ECO:0000313" key="7">
    <source>
        <dbReference type="Proteomes" id="UP000076476"/>
    </source>
</evidence>
<name>A0A165XFC1_9BACI</name>
<proteinExistence type="inferred from homology"/>
<dbReference type="STRING" id="33936.AZI98_11285"/>
<dbReference type="Gene3D" id="1.20.140.10">
    <property type="entry name" value="Butyryl-CoA Dehydrogenase, subunit A, domain 3"/>
    <property type="match status" value="1"/>
</dbReference>
<sequence>MSNYETINKKYSRAFIEEIREKVKPIIEEVIKPSAERIDKSGEFPRESLLALAKEGWNSVTFSEKWGGLDLGYLGFSIVAEEIGKVDASTALVYAMHVGAAQVIVLYGNDDQKKRWLLPIRDGAIGTFAVSEKATRGHVWFSLSQAERDGSDYIINAEKSFTTSGGQADFYILQTRTPDSDDPSNISFFIVDGHNDGIVAKPWNALGVRGSHSGPITFNNIKVSGRDLVGYEGLGREIMDEGANPIYILGIASVWLGVAQGALELAVKHVKNAVNKGFNNSLADHQVIREKLAEVKIRIAGLKAWQIDLARHYDELLAEGQPISSLASEVIEFKVKASETADFAARIAMDVAGGYGYIEGPFERLYRDARAGIPMAPSNNIARDQVAKILLELPLNLWNENERK</sequence>
<dbReference type="InterPro" id="IPR037069">
    <property type="entry name" value="AcylCoA_DH/ox_N_sf"/>
</dbReference>
<dbReference type="Gene3D" id="1.10.540.10">
    <property type="entry name" value="Acyl-CoA dehydrogenase/oxidase, N-terminal domain"/>
    <property type="match status" value="1"/>
</dbReference>
<dbReference type="PANTHER" id="PTHR43884:SF12">
    <property type="entry name" value="ISOVALERYL-COA DEHYDROGENASE, MITOCHONDRIAL-RELATED"/>
    <property type="match status" value="1"/>
</dbReference>
<dbReference type="InterPro" id="IPR009100">
    <property type="entry name" value="AcylCoA_DH/oxidase_NM_dom_sf"/>
</dbReference>
<dbReference type="Pfam" id="PF00441">
    <property type="entry name" value="Acyl-CoA_dh_1"/>
    <property type="match status" value="1"/>
</dbReference>
<protein>
    <submittedName>
        <fullName evidence="6">Acyl-CoA dehydrogenase</fullName>
    </submittedName>
</protein>
<keyword evidence="7" id="KW-1185">Reference proteome</keyword>
<comment type="cofactor">
    <cofactor evidence="1 5">
        <name>FAD</name>
        <dbReference type="ChEBI" id="CHEBI:57692"/>
    </cofactor>
</comment>
<keyword evidence="4 5" id="KW-0274">FAD</keyword>
<dbReference type="Gene3D" id="2.40.110.10">
    <property type="entry name" value="Butyryl-CoA Dehydrogenase, subunit A, domain 2"/>
    <property type="match status" value="1"/>
</dbReference>
<dbReference type="SUPFAM" id="SSF56645">
    <property type="entry name" value="Acyl-CoA dehydrogenase NM domain-like"/>
    <property type="match status" value="1"/>
</dbReference>
<reference evidence="6 7" key="1">
    <citation type="submission" date="2016-04" db="EMBL/GenBank/DDBJ databases">
        <title>Draft genome sequence of Aeribacillus pallidus 8m3 from petroleum reservoir.</title>
        <authorList>
            <person name="Poltaraus A.B."/>
            <person name="Nazina T.N."/>
            <person name="Tourova T.P."/>
            <person name="Malakho S.M."/>
            <person name="Korshunova A.V."/>
            <person name="Sokolova D.S."/>
        </authorList>
    </citation>
    <scope>NUCLEOTIDE SEQUENCE [LARGE SCALE GENOMIC DNA]</scope>
    <source>
        <strain evidence="6 7">8m3</strain>
    </source>
</reference>
<evidence type="ECO:0000256" key="2">
    <source>
        <dbReference type="ARBA" id="ARBA00009347"/>
    </source>
</evidence>
<dbReference type="Proteomes" id="UP000076476">
    <property type="component" value="Unassembled WGS sequence"/>
</dbReference>
<dbReference type="Pfam" id="PF02770">
    <property type="entry name" value="Acyl-CoA_dh_M"/>
    <property type="match status" value="1"/>
</dbReference>
<comment type="similarity">
    <text evidence="2 5">Belongs to the acyl-CoA dehydrogenase family.</text>
</comment>
<dbReference type="PANTHER" id="PTHR43884">
    <property type="entry name" value="ACYL-COA DEHYDROGENASE"/>
    <property type="match status" value="1"/>
</dbReference>
<dbReference type="AlphaFoldDB" id="A0A165XFC1"/>
<comment type="caution">
    <text evidence="6">The sequence shown here is derived from an EMBL/GenBank/DDBJ whole genome shotgun (WGS) entry which is preliminary data.</text>
</comment>
<dbReference type="InterPro" id="IPR046373">
    <property type="entry name" value="Acyl-CoA_Oxase/DH_mid-dom_sf"/>
</dbReference>
<accession>A0A165XFC1</accession>
<evidence type="ECO:0000256" key="5">
    <source>
        <dbReference type="RuleBase" id="RU362125"/>
    </source>
</evidence>
<keyword evidence="3 5" id="KW-0285">Flavoprotein</keyword>
<dbReference type="InterPro" id="IPR036250">
    <property type="entry name" value="AcylCo_DH-like_C"/>
</dbReference>
<evidence type="ECO:0000256" key="1">
    <source>
        <dbReference type="ARBA" id="ARBA00001974"/>
    </source>
</evidence>
<evidence type="ECO:0000256" key="3">
    <source>
        <dbReference type="ARBA" id="ARBA00022630"/>
    </source>
</evidence>
<gene>
    <name evidence="6" type="ORF">AZI98_11285</name>
</gene>
<dbReference type="OrthoDB" id="9802447at2"/>
<evidence type="ECO:0000256" key="4">
    <source>
        <dbReference type="ARBA" id="ARBA00022827"/>
    </source>
</evidence>